<feature type="transmembrane region" description="Helical" evidence="7">
    <location>
        <begin position="140"/>
        <end position="158"/>
    </location>
</feature>
<reference evidence="9 10" key="1">
    <citation type="submission" date="2018-08" db="EMBL/GenBank/DDBJ databases">
        <authorList>
            <person name="Khan S.A."/>
            <person name="Jeon C.O."/>
            <person name="Chun B.H."/>
            <person name="Jeong S.E."/>
        </authorList>
    </citation>
    <scope>NUCLEOTIDE SEQUENCE [LARGE SCALE GENOMIC DNA]</scope>
    <source>
        <strain evidence="9 10">S-16</strain>
    </source>
</reference>
<sequence length="409" mass="42899">MASMSRLPSEPSRREFVAIVAAIMAVNALAIDTMLAALPSIGDTFHVRPVTRLTWIVTAYVLGYGVALPVFGTLADQFGRRRLLLGGLAVYAVCAALAASAGSLSELVALRVLQGMGGACSVMALAIVRDRYSGAEMSRIVSLSFATFIVVPVLAPGLGQLMLSGLSWRWIFGFIAACGGLTLAWVACRLPESLPVQRRLPFSARGFASTLHALGSDRAFVSYTLATTAMLGALFGLINSCQPLLAQVFHAPHLFPLVFGGMAASVAASALVNQRVTSRIGVRRAARRALLAYLVLASVHAAVAWLGFENLAWFIGLQAPLMFCFGLAVSNFGTAAMESVGRIAGTAASVQGAITNVGGGLIGVVIGQQFDSKAMALTVGTLLCACTAWSAAWCAKPARRHPDNSRLLR</sequence>
<feature type="transmembrane region" description="Helical" evidence="7">
    <location>
        <begin position="253"/>
        <end position="273"/>
    </location>
</feature>
<dbReference type="Gene3D" id="1.20.1720.10">
    <property type="entry name" value="Multidrug resistance protein D"/>
    <property type="match status" value="1"/>
</dbReference>
<reference evidence="9 10" key="2">
    <citation type="submission" date="2018-12" db="EMBL/GenBank/DDBJ databases">
        <title>Rhizobacter gummiphilus sp. nov., a rubber-degrading bacterium isolated from the soil of a botanical garden in Japan.</title>
        <authorList>
            <person name="Shunsuke S.S."/>
        </authorList>
    </citation>
    <scope>NUCLEOTIDE SEQUENCE [LARGE SCALE GENOMIC DNA]</scope>
    <source>
        <strain evidence="9 10">S-16</strain>
    </source>
</reference>
<evidence type="ECO:0000256" key="5">
    <source>
        <dbReference type="ARBA" id="ARBA00022989"/>
    </source>
</evidence>
<feature type="transmembrane region" description="Helical" evidence="7">
    <location>
        <begin position="311"/>
        <end position="332"/>
    </location>
</feature>
<evidence type="ECO:0000256" key="7">
    <source>
        <dbReference type="SAM" id="Phobius"/>
    </source>
</evidence>
<organism evidence="9 10">
    <name type="scientific">Piscinibacter terrae</name>
    <dbReference type="NCBI Taxonomy" id="2496871"/>
    <lineage>
        <taxon>Bacteria</taxon>
        <taxon>Pseudomonadati</taxon>
        <taxon>Pseudomonadota</taxon>
        <taxon>Betaproteobacteria</taxon>
        <taxon>Burkholderiales</taxon>
        <taxon>Sphaerotilaceae</taxon>
        <taxon>Piscinibacter</taxon>
    </lineage>
</organism>
<comment type="subcellular location">
    <subcellularLocation>
        <location evidence="1">Cell membrane</location>
        <topology evidence="1">Multi-pass membrane protein</topology>
    </subcellularLocation>
</comment>
<proteinExistence type="predicted"/>
<evidence type="ECO:0000313" key="10">
    <source>
        <dbReference type="Proteomes" id="UP000267464"/>
    </source>
</evidence>
<evidence type="ECO:0000256" key="1">
    <source>
        <dbReference type="ARBA" id="ARBA00004651"/>
    </source>
</evidence>
<evidence type="ECO:0000256" key="2">
    <source>
        <dbReference type="ARBA" id="ARBA00022448"/>
    </source>
</evidence>
<feature type="transmembrane region" description="Helical" evidence="7">
    <location>
        <begin position="344"/>
        <end position="368"/>
    </location>
</feature>
<name>A0A3N7HI92_9BURK</name>
<dbReference type="PANTHER" id="PTHR42718">
    <property type="entry name" value="MAJOR FACILITATOR SUPERFAMILY MULTIDRUG TRANSPORTER MFSC"/>
    <property type="match status" value="1"/>
</dbReference>
<evidence type="ECO:0000313" key="9">
    <source>
        <dbReference type="EMBL" id="RQP21750.1"/>
    </source>
</evidence>
<feature type="transmembrane region" description="Helical" evidence="7">
    <location>
        <begin position="53"/>
        <end position="71"/>
    </location>
</feature>
<feature type="transmembrane region" description="Helical" evidence="7">
    <location>
        <begin position="170"/>
        <end position="190"/>
    </location>
</feature>
<dbReference type="EMBL" id="QUSW01000009">
    <property type="protein sequence ID" value="RQP21750.1"/>
    <property type="molecule type" value="Genomic_DNA"/>
</dbReference>
<dbReference type="OrthoDB" id="7066727at2"/>
<protein>
    <submittedName>
        <fullName evidence="9">MFS transporter</fullName>
    </submittedName>
</protein>
<dbReference type="GO" id="GO:0005886">
    <property type="term" value="C:plasma membrane"/>
    <property type="evidence" value="ECO:0007669"/>
    <property type="project" value="UniProtKB-SubCell"/>
</dbReference>
<evidence type="ECO:0000259" key="8">
    <source>
        <dbReference type="PROSITE" id="PS50850"/>
    </source>
</evidence>
<accession>A0A3N7HI92</accession>
<feature type="transmembrane region" description="Helical" evidence="7">
    <location>
        <begin position="108"/>
        <end position="128"/>
    </location>
</feature>
<feature type="transmembrane region" description="Helical" evidence="7">
    <location>
        <begin position="374"/>
        <end position="395"/>
    </location>
</feature>
<feature type="transmembrane region" description="Helical" evidence="7">
    <location>
        <begin position="220"/>
        <end position="238"/>
    </location>
</feature>
<keyword evidence="2" id="KW-0813">Transport</keyword>
<evidence type="ECO:0000256" key="6">
    <source>
        <dbReference type="ARBA" id="ARBA00023136"/>
    </source>
</evidence>
<dbReference type="SUPFAM" id="SSF103473">
    <property type="entry name" value="MFS general substrate transporter"/>
    <property type="match status" value="1"/>
</dbReference>
<keyword evidence="4 7" id="KW-0812">Transmembrane</keyword>
<feature type="transmembrane region" description="Helical" evidence="7">
    <location>
        <begin position="16"/>
        <end position="41"/>
    </location>
</feature>
<comment type="caution">
    <text evidence="9">The sequence shown here is derived from an EMBL/GenBank/DDBJ whole genome shotgun (WGS) entry which is preliminary data.</text>
</comment>
<dbReference type="PANTHER" id="PTHR42718:SF46">
    <property type="entry name" value="BLR6921 PROTEIN"/>
    <property type="match status" value="1"/>
</dbReference>
<dbReference type="Pfam" id="PF07690">
    <property type="entry name" value="MFS_1"/>
    <property type="match status" value="1"/>
</dbReference>
<dbReference type="AlphaFoldDB" id="A0A3N7HI92"/>
<dbReference type="InterPro" id="IPR020846">
    <property type="entry name" value="MFS_dom"/>
</dbReference>
<feature type="domain" description="Major facilitator superfamily (MFS) profile" evidence="8">
    <location>
        <begin position="16"/>
        <end position="409"/>
    </location>
</feature>
<evidence type="ECO:0000256" key="3">
    <source>
        <dbReference type="ARBA" id="ARBA00022475"/>
    </source>
</evidence>
<keyword evidence="3" id="KW-1003">Cell membrane</keyword>
<dbReference type="InterPro" id="IPR011701">
    <property type="entry name" value="MFS"/>
</dbReference>
<keyword evidence="5 7" id="KW-1133">Transmembrane helix</keyword>
<keyword evidence="10" id="KW-1185">Reference proteome</keyword>
<evidence type="ECO:0000256" key="4">
    <source>
        <dbReference type="ARBA" id="ARBA00022692"/>
    </source>
</evidence>
<keyword evidence="6 7" id="KW-0472">Membrane</keyword>
<gene>
    <name evidence="9" type="ORF">DZC73_25225</name>
</gene>
<dbReference type="Proteomes" id="UP000267464">
    <property type="component" value="Unassembled WGS sequence"/>
</dbReference>
<dbReference type="PROSITE" id="PS50850">
    <property type="entry name" value="MFS"/>
    <property type="match status" value="1"/>
</dbReference>
<feature type="transmembrane region" description="Helical" evidence="7">
    <location>
        <begin position="83"/>
        <end position="102"/>
    </location>
</feature>
<dbReference type="InterPro" id="IPR036259">
    <property type="entry name" value="MFS_trans_sf"/>
</dbReference>
<dbReference type="GO" id="GO:0022857">
    <property type="term" value="F:transmembrane transporter activity"/>
    <property type="evidence" value="ECO:0007669"/>
    <property type="project" value="InterPro"/>
</dbReference>
<feature type="transmembrane region" description="Helical" evidence="7">
    <location>
        <begin position="285"/>
        <end position="305"/>
    </location>
</feature>
<dbReference type="RefSeq" id="WP_124543163.1">
    <property type="nucleotide sequence ID" value="NZ_QUSW01000009.1"/>
</dbReference>